<comment type="similarity">
    <text evidence="2 14 16">Belongs to the TonB-dependent receptor family.</text>
</comment>
<evidence type="ECO:0000256" key="3">
    <source>
        <dbReference type="ARBA" id="ARBA00022448"/>
    </source>
</evidence>
<dbReference type="PANTHER" id="PTHR32552:SF68">
    <property type="entry name" value="FERRICHROME OUTER MEMBRANE TRANSPORTER_PHAGE RECEPTOR"/>
    <property type="match status" value="1"/>
</dbReference>
<dbReference type="Pfam" id="PF07715">
    <property type="entry name" value="Plug"/>
    <property type="match status" value="1"/>
</dbReference>
<dbReference type="STRING" id="1346791.M529_07700"/>
<evidence type="ECO:0000256" key="16">
    <source>
        <dbReference type="RuleBase" id="RU003357"/>
    </source>
</evidence>
<keyword evidence="7 17" id="KW-0732">Signal</keyword>
<evidence type="ECO:0000256" key="14">
    <source>
        <dbReference type="PROSITE-ProRule" id="PRU01360"/>
    </source>
</evidence>
<dbReference type="PANTHER" id="PTHR32552">
    <property type="entry name" value="FERRICHROME IRON RECEPTOR-RELATED"/>
    <property type="match status" value="1"/>
</dbReference>
<dbReference type="InterPro" id="IPR012910">
    <property type="entry name" value="Plug_dom"/>
</dbReference>
<dbReference type="GO" id="GO:0015344">
    <property type="term" value="F:siderophore uptake transmembrane transporter activity"/>
    <property type="evidence" value="ECO:0007669"/>
    <property type="project" value="TreeGrafter"/>
</dbReference>
<dbReference type="InterPro" id="IPR010105">
    <property type="entry name" value="TonB_sidphr_rcpt"/>
</dbReference>
<dbReference type="Gene3D" id="2.170.130.10">
    <property type="entry name" value="TonB-dependent receptor, plug domain"/>
    <property type="match status" value="1"/>
</dbReference>
<evidence type="ECO:0000256" key="17">
    <source>
        <dbReference type="SAM" id="SignalP"/>
    </source>
</evidence>
<evidence type="ECO:0000256" key="9">
    <source>
        <dbReference type="ARBA" id="ARBA00023065"/>
    </source>
</evidence>
<dbReference type="Proteomes" id="UP000015523">
    <property type="component" value="Unassembled WGS sequence"/>
</dbReference>
<keyword evidence="11 14" id="KW-0472">Membrane</keyword>
<dbReference type="GO" id="GO:0015891">
    <property type="term" value="P:siderophore transport"/>
    <property type="evidence" value="ECO:0007669"/>
    <property type="project" value="InterPro"/>
</dbReference>
<evidence type="ECO:0000256" key="10">
    <source>
        <dbReference type="ARBA" id="ARBA00023077"/>
    </source>
</evidence>
<keyword evidence="5" id="KW-0410">Iron transport</keyword>
<name>T0J7B6_9SPHN</name>
<keyword evidence="4 14" id="KW-1134">Transmembrane beta strand</keyword>
<organism evidence="20 21">
    <name type="scientific">Sphingobium ummariense RL-3</name>
    <dbReference type="NCBI Taxonomy" id="1346791"/>
    <lineage>
        <taxon>Bacteria</taxon>
        <taxon>Pseudomonadati</taxon>
        <taxon>Pseudomonadota</taxon>
        <taxon>Alphaproteobacteria</taxon>
        <taxon>Sphingomonadales</taxon>
        <taxon>Sphingomonadaceae</taxon>
        <taxon>Sphingobium</taxon>
    </lineage>
</organism>
<evidence type="ECO:0000256" key="13">
    <source>
        <dbReference type="ARBA" id="ARBA00023237"/>
    </source>
</evidence>
<dbReference type="GO" id="GO:0038023">
    <property type="term" value="F:signaling receptor activity"/>
    <property type="evidence" value="ECO:0007669"/>
    <property type="project" value="InterPro"/>
</dbReference>
<evidence type="ECO:0000259" key="19">
    <source>
        <dbReference type="Pfam" id="PF07715"/>
    </source>
</evidence>
<accession>T0J7B6</accession>
<comment type="caution">
    <text evidence="20">The sequence shown here is derived from an EMBL/GenBank/DDBJ whole genome shotgun (WGS) entry which is preliminary data.</text>
</comment>
<dbReference type="AlphaFoldDB" id="T0J7B6"/>
<evidence type="ECO:0000256" key="1">
    <source>
        <dbReference type="ARBA" id="ARBA00004571"/>
    </source>
</evidence>
<keyword evidence="10 15" id="KW-0798">TonB box</keyword>
<dbReference type="GO" id="GO:0009279">
    <property type="term" value="C:cell outer membrane"/>
    <property type="evidence" value="ECO:0007669"/>
    <property type="project" value="UniProtKB-SubCell"/>
</dbReference>
<evidence type="ECO:0000313" key="20">
    <source>
        <dbReference type="EMBL" id="EQB32712.1"/>
    </source>
</evidence>
<dbReference type="CDD" id="cd01347">
    <property type="entry name" value="ligand_gated_channel"/>
    <property type="match status" value="1"/>
</dbReference>
<dbReference type="InterPro" id="IPR039426">
    <property type="entry name" value="TonB-dep_rcpt-like"/>
</dbReference>
<feature type="domain" description="TonB-dependent receptor-like beta-barrel" evidence="18">
    <location>
        <begin position="231"/>
        <end position="678"/>
    </location>
</feature>
<dbReference type="InterPro" id="IPR036942">
    <property type="entry name" value="Beta-barrel_TonB_sf"/>
</dbReference>
<reference evidence="20 21" key="1">
    <citation type="journal article" date="2013" name="Genome Announc.">
        <title>Draft Genome Sequence of Sphingobium ummariense Strain RL-3, a Hexachlorocyclohexane-Degrading Bacterium.</title>
        <authorList>
            <person name="Kohli P."/>
            <person name="Dua A."/>
            <person name="Sangwan N."/>
            <person name="Oldach P."/>
            <person name="Khurana J.P."/>
            <person name="Lal R."/>
        </authorList>
    </citation>
    <scope>NUCLEOTIDE SEQUENCE [LARGE SCALE GENOMIC DNA]</scope>
    <source>
        <strain evidence="20 21">RL-3</strain>
    </source>
</reference>
<dbReference type="Pfam" id="PF00593">
    <property type="entry name" value="TonB_dep_Rec_b-barrel"/>
    <property type="match status" value="1"/>
</dbReference>
<keyword evidence="12" id="KW-0675">Receptor</keyword>
<evidence type="ECO:0000259" key="18">
    <source>
        <dbReference type="Pfam" id="PF00593"/>
    </source>
</evidence>
<dbReference type="SUPFAM" id="SSF56935">
    <property type="entry name" value="Porins"/>
    <property type="match status" value="1"/>
</dbReference>
<evidence type="ECO:0000256" key="7">
    <source>
        <dbReference type="ARBA" id="ARBA00022729"/>
    </source>
</evidence>
<keyword evidence="21" id="KW-1185">Reference proteome</keyword>
<feature type="signal peptide" evidence="17">
    <location>
        <begin position="1"/>
        <end position="21"/>
    </location>
</feature>
<evidence type="ECO:0000256" key="8">
    <source>
        <dbReference type="ARBA" id="ARBA00023004"/>
    </source>
</evidence>
<gene>
    <name evidence="20" type="ORF">M529_07700</name>
</gene>
<dbReference type="OrthoDB" id="9760333at2"/>
<keyword evidence="13 14" id="KW-0998">Cell outer membrane</keyword>
<dbReference type="InterPro" id="IPR000531">
    <property type="entry name" value="Beta-barrel_TonB"/>
</dbReference>
<evidence type="ECO:0008006" key="22">
    <source>
        <dbReference type="Google" id="ProtNLM"/>
    </source>
</evidence>
<keyword evidence="9" id="KW-0406">Ion transport</keyword>
<dbReference type="InterPro" id="IPR037066">
    <property type="entry name" value="Plug_dom_sf"/>
</dbReference>
<evidence type="ECO:0000256" key="11">
    <source>
        <dbReference type="ARBA" id="ARBA00023136"/>
    </source>
</evidence>
<dbReference type="Gene3D" id="2.40.170.20">
    <property type="entry name" value="TonB-dependent receptor, beta-barrel domain"/>
    <property type="match status" value="1"/>
</dbReference>
<evidence type="ECO:0000256" key="6">
    <source>
        <dbReference type="ARBA" id="ARBA00022692"/>
    </source>
</evidence>
<evidence type="ECO:0000256" key="15">
    <source>
        <dbReference type="PROSITE-ProRule" id="PRU10143"/>
    </source>
</evidence>
<dbReference type="InterPro" id="IPR010916">
    <property type="entry name" value="TonB_box_CS"/>
</dbReference>
<protein>
    <recommendedName>
        <fullName evidence="22">Ferrisiderophore receptor</fullName>
    </recommendedName>
</protein>
<evidence type="ECO:0000256" key="4">
    <source>
        <dbReference type="ARBA" id="ARBA00022452"/>
    </source>
</evidence>
<evidence type="ECO:0000256" key="12">
    <source>
        <dbReference type="ARBA" id="ARBA00023170"/>
    </source>
</evidence>
<keyword evidence="3 14" id="KW-0813">Transport</keyword>
<feature type="domain" description="TonB-dependent receptor plug" evidence="19">
    <location>
        <begin position="53"/>
        <end position="152"/>
    </location>
</feature>
<proteinExistence type="inferred from homology"/>
<dbReference type="RefSeq" id="WP_021317432.1">
    <property type="nucleotide sequence ID" value="NZ_AUWY01000058.1"/>
</dbReference>
<evidence type="ECO:0000256" key="5">
    <source>
        <dbReference type="ARBA" id="ARBA00022496"/>
    </source>
</evidence>
<evidence type="ECO:0000256" key="2">
    <source>
        <dbReference type="ARBA" id="ARBA00009810"/>
    </source>
</evidence>
<dbReference type="PROSITE" id="PS52016">
    <property type="entry name" value="TONB_DEPENDENT_REC_3"/>
    <property type="match status" value="1"/>
</dbReference>
<evidence type="ECO:0000313" key="21">
    <source>
        <dbReference type="Proteomes" id="UP000015523"/>
    </source>
</evidence>
<sequence length="709" mass="77842">MTIARFSLLACTALAGFPALAQTPEEAVAERDSIIVTAARQSSGAGTKTDTPLIETPQPITIVKDDVFLSQGALSISDTLNYVAGVQANPYGPDSRVDGGFIRGINPLQFRDGMRDLYSYYASIRSDPYNFSQIEVVRGPASVLFGNGSIGGLVNMVSKVPQFEAGGEMALRYGSFDRKEALADITGPITDDIAGRIVARVRSSGTQVDHVPDDRVMIAPSLRFQPDAATDITLIGLYQEDDGGSTSQFLPVVGTLYPNPNGRLPNDTFIGKPGWDRYDGRLLQGTGIVDRQFGEHVKLSLKARYIDSDLTYFTHYPNSYSNPTNPYVLLNPQTGMPVPGEDDRPLPDPAQRTIGLYSDGSYARMNVFSTDNNIRFDFDTGEGIQHVLLAGVDYSWNRVRKTNGSGMEYIDIYDIDYDALSDYGGGIPNPQFASHEDTKQSQIGFYVQDQIRFWDRVSIVLGGRRDHVRTQAAGEPAETVNATTFRAGIIAEVVRGVSPFFSYTESFQPLPGRDGAGNTFRPTTGRQYEVGIKLHPDDATLVTVTGYHIKEDNRLISDPANPLEQIQAGTSTSKGFEVEASRMLPGNYEIIANYSYNKAELDEVGRQLDNVPKYNASVWGTKTIQANEETSLRLGMGVRYSGRNRSGGIITTPDYTLVDALAEVNWRSWRFSVNATNLLGEKYYAACLSRGDCFIGAERNVFGTVSYRF</sequence>
<dbReference type="EMBL" id="AUWY01000058">
    <property type="protein sequence ID" value="EQB32712.1"/>
    <property type="molecule type" value="Genomic_DNA"/>
</dbReference>
<keyword evidence="6 14" id="KW-0812">Transmembrane</keyword>
<dbReference type="PATRIC" id="fig|1346791.3.peg.1477"/>
<comment type="subcellular location">
    <subcellularLocation>
        <location evidence="1 14">Cell outer membrane</location>
        <topology evidence="1 14">Multi-pass membrane protein</topology>
    </subcellularLocation>
</comment>
<keyword evidence="8" id="KW-0408">Iron</keyword>
<feature type="short sequence motif" description="TonB box" evidence="15">
    <location>
        <begin position="33"/>
        <end position="39"/>
    </location>
</feature>
<dbReference type="PROSITE" id="PS00430">
    <property type="entry name" value="TONB_DEPENDENT_REC_1"/>
    <property type="match status" value="1"/>
</dbReference>
<dbReference type="eggNOG" id="COG4773">
    <property type="taxonomic scope" value="Bacteria"/>
</dbReference>
<feature type="chain" id="PRO_5004577933" description="Ferrisiderophore receptor" evidence="17">
    <location>
        <begin position="22"/>
        <end position="709"/>
    </location>
</feature>
<dbReference type="NCBIfam" id="TIGR01783">
    <property type="entry name" value="TonB-siderophor"/>
    <property type="match status" value="1"/>
</dbReference>